<dbReference type="EMBL" id="CP047901">
    <property type="protein sequence ID" value="QHO63246.1"/>
    <property type="molecule type" value="Genomic_DNA"/>
</dbReference>
<gene>
    <name evidence="2" type="ORF">MICH65_0265</name>
</gene>
<proteinExistence type="predicted"/>
<accession>A0A857N5D1</accession>
<feature type="transmembrane region" description="Helical" evidence="1">
    <location>
        <begin position="6"/>
        <end position="27"/>
    </location>
</feature>
<keyword evidence="3" id="KW-1185">Reference proteome</keyword>
<protein>
    <recommendedName>
        <fullName evidence="4">YYY membrane protein</fullName>
    </recommendedName>
</protein>
<feature type="transmembrane region" description="Helical" evidence="1">
    <location>
        <begin position="462"/>
        <end position="479"/>
    </location>
</feature>
<dbReference type="Proteomes" id="UP000463983">
    <property type="component" value="Chromosome"/>
</dbReference>
<feature type="transmembrane region" description="Helical" evidence="1">
    <location>
        <begin position="224"/>
        <end position="249"/>
    </location>
</feature>
<feature type="transmembrane region" description="Helical" evidence="1">
    <location>
        <begin position="423"/>
        <end position="442"/>
    </location>
</feature>
<feature type="transmembrane region" description="Helical" evidence="1">
    <location>
        <begin position="64"/>
        <end position="87"/>
    </location>
</feature>
<feature type="transmembrane region" description="Helical" evidence="1">
    <location>
        <begin position="332"/>
        <end position="349"/>
    </location>
</feature>
<feature type="transmembrane region" description="Helical" evidence="1">
    <location>
        <begin position="486"/>
        <end position="503"/>
    </location>
</feature>
<dbReference type="PANTHER" id="PTHR10790">
    <property type="entry name" value="TPR-DOMAIN CONTAINING PROTEIN"/>
    <property type="match status" value="1"/>
</dbReference>
<reference evidence="3" key="1">
    <citation type="journal article" date="2020" name="Microorganisms">
        <title>Complete Genome of a Member of a New Bacterial Lineage in the Microgenomates Group Reveals an Unusual Nucleotide Composition Disparity Between Two Strands of DNA and Limited Metabolic Potential.</title>
        <authorList>
            <person name="Kadnikov V.V."/>
            <person name="Mardanov A.V."/>
            <person name="Beletsky A.V."/>
            <person name="Karnachuk O.V."/>
            <person name="Ravin N.V."/>
        </authorList>
    </citation>
    <scope>NUCLEOTIDE SEQUENCE [LARGE SCALE GENOMIC DNA]</scope>
</reference>
<feature type="transmembrane region" description="Helical" evidence="1">
    <location>
        <begin position="310"/>
        <end position="326"/>
    </location>
</feature>
<dbReference type="AlphaFoldDB" id="A0A857N5D1"/>
<name>A0A857N5D1_9BACT</name>
<organism evidence="2 3">
    <name type="scientific">Candidatus Chazhemtobacterium aquaticus</name>
    <dbReference type="NCBI Taxonomy" id="2715735"/>
    <lineage>
        <taxon>Bacteria</taxon>
        <taxon>Candidatus Chazhemtobacteraceae</taxon>
        <taxon>Candidatus Chazhemtobacterium</taxon>
    </lineage>
</organism>
<keyword evidence="1" id="KW-0812">Transmembrane</keyword>
<evidence type="ECO:0000256" key="1">
    <source>
        <dbReference type="SAM" id="Phobius"/>
    </source>
</evidence>
<dbReference type="Pfam" id="PF10060">
    <property type="entry name" value="DUF2298"/>
    <property type="match status" value="1"/>
</dbReference>
<evidence type="ECO:0008006" key="4">
    <source>
        <dbReference type="Google" id="ProtNLM"/>
    </source>
</evidence>
<dbReference type="PANTHER" id="PTHR10790:SF51">
    <property type="entry name" value="TETRATRICOPEPTIDE REPEAT PROTEIN"/>
    <property type="match status" value="1"/>
</dbReference>
<keyword evidence="1" id="KW-0472">Membrane</keyword>
<feature type="transmembrane region" description="Helical" evidence="1">
    <location>
        <begin position="39"/>
        <end position="58"/>
    </location>
</feature>
<feature type="transmembrane region" description="Helical" evidence="1">
    <location>
        <begin position="285"/>
        <end position="303"/>
    </location>
</feature>
<feature type="transmembrane region" description="Helical" evidence="1">
    <location>
        <begin position="396"/>
        <end position="416"/>
    </location>
</feature>
<feature type="transmembrane region" description="Helical" evidence="1">
    <location>
        <begin position="188"/>
        <end position="212"/>
    </location>
</feature>
<evidence type="ECO:0000313" key="3">
    <source>
        <dbReference type="Proteomes" id="UP000463983"/>
    </source>
</evidence>
<dbReference type="KEGG" id="caqa:MICH65_0265"/>
<dbReference type="RefSeq" id="WP_161931635.1">
    <property type="nucleotide sequence ID" value="NZ_CP047901.1"/>
</dbReference>
<evidence type="ECO:0000313" key="2">
    <source>
        <dbReference type="EMBL" id="QHO63246.1"/>
    </source>
</evidence>
<feature type="transmembrane region" description="Helical" evidence="1">
    <location>
        <begin position="108"/>
        <end position="124"/>
    </location>
</feature>
<dbReference type="InterPro" id="IPR018746">
    <property type="entry name" value="DUF2298"/>
</dbReference>
<sequence length="666" mass="74584">MVNDLVLIMVVWLIGLVMQLSAGLVMVRAAKDELIDGGWGMGRVVGWLVVGLTVWFGGHMQLPVNSVVGVGVVSWLWLLLAAKWIWVGRKEVLGWLGKRWRVVMMEEVLFLAGLVFMVLVRGYNPDILDLEKFMDMGFINSYLRAETLPTGDMWLAGNSINYYSFGHFLGSVMIRLWGVEIAWGYNLLLGWLMGLVMSGAFSAVVNLAYWARGEVKAKSGVEKTVLVAGVIGALLVVFGGNSHAAWYWIRYGGFEGYWYADATRFIENTIHEFPSYSFVVSDLHAHLWNLPIVLLFVSMLAGWGKAKKRSVWSIGMGVVMGVMVMTNTWDVMVYGLLAVMFGLMMLISRRVTLGELALTGLMGLVVTMAVAAPWLIEFDSIGQGARIVEERSRLGDFMILWLGHLVLSGLALWWSFKNRQKNWLVVAGVITAWMLLVIPELIYVKDIYPSHPRANTMFKLTYQSFVLMSIMIGVGLGLTRSTGQRIVMWSLVILGLCGFLAYTPQAYLGYYSSSGSYRGINGEKWLAKEVPGDYGGILWLRNNARGGEVVLEAVGESYTKNARVSAFTGLPTVLGWRVHEWLWRGGFDIPGERTEEVRVVYEDPGSRAAWEVLERYGVRYVFVGTKEREAYESLDENGLKELGRVVYMQEGTTIVEIGDGLRETIY</sequence>
<keyword evidence="1" id="KW-1133">Transmembrane helix</keyword>
<feature type="transmembrane region" description="Helical" evidence="1">
    <location>
        <begin position="356"/>
        <end position="376"/>
    </location>
</feature>